<comment type="catalytic activity">
    <reaction evidence="1">
        <text>ATP + protein L-histidine = ADP + protein N-phospho-L-histidine.</text>
        <dbReference type="EC" id="2.7.13.3"/>
    </reaction>
</comment>
<dbReference type="PANTHER" id="PTHR45339:SF1">
    <property type="entry name" value="HYBRID SIGNAL TRANSDUCTION HISTIDINE KINASE J"/>
    <property type="match status" value="1"/>
</dbReference>
<proteinExistence type="predicted"/>
<dbReference type="EC" id="2.7.13.3" evidence="2"/>
<dbReference type="Pfam" id="PF02518">
    <property type="entry name" value="HATPase_c"/>
    <property type="match status" value="1"/>
</dbReference>
<protein>
    <recommendedName>
        <fullName evidence="2">histidine kinase</fullName>
        <ecNumber evidence="2">2.7.13.3</ecNumber>
    </recommendedName>
</protein>
<evidence type="ECO:0000259" key="6">
    <source>
        <dbReference type="PROSITE" id="PS50109"/>
    </source>
</evidence>
<organism evidence="8 9">
    <name type="scientific">Candidatus Magnetoglobus multicellularis str. Araruama</name>
    <dbReference type="NCBI Taxonomy" id="890399"/>
    <lineage>
        <taxon>Bacteria</taxon>
        <taxon>Pseudomonadati</taxon>
        <taxon>Thermodesulfobacteriota</taxon>
        <taxon>Desulfobacteria</taxon>
        <taxon>Desulfobacterales</taxon>
        <taxon>Desulfobacteraceae</taxon>
        <taxon>Candidatus Magnetoglobus</taxon>
    </lineage>
</organism>
<dbReference type="Pfam" id="PF00512">
    <property type="entry name" value="HisKA"/>
    <property type="match status" value="1"/>
</dbReference>
<sequence length="386" mass="43551">MKSRNEILGAVSHEIKTPLNAILGMANFLKNSELSEDQKRSVIIFENSGQYLLTLIKDVLKLTKLESGNIEINPEPFDLTLLIDTIKEIMNRQKETYEKNVTLKYNLGKAIHGQVIGDKNRLQQIIINLMDNALKFTDKGSIALSISTKMLPEFETIDLPVIQSNKLQLFFFQVKDTGSGIPKESQKTIFDTFCQIKSQSKNLGAGLGLPICKRLVELMNGIIILHTEVDKGSTFSFVVPFELNHEGDLPEKEKSKAPPLNILLVDDNKNNQAVFEIYFLDTDHVIDMADDGDDGVEMFKRKKYDIVFMDLQMPRMNGLEATQFIRKWEKENNLEETPVIAVSAQTFLKKDNKAIKAGCNGFIEKPIDKNILMTYIAQLESNAGST</sequence>
<dbReference type="InterPro" id="IPR036097">
    <property type="entry name" value="HisK_dim/P_sf"/>
</dbReference>
<evidence type="ECO:0000256" key="3">
    <source>
        <dbReference type="ARBA" id="ARBA00022553"/>
    </source>
</evidence>
<dbReference type="CDD" id="cd00082">
    <property type="entry name" value="HisKA"/>
    <property type="match status" value="1"/>
</dbReference>
<dbReference type="Gene3D" id="1.10.287.130">
    <property type="match status" value="1"/>
</dbReference>
<dbReference type="InterPro" id="IPR011006">
    <property type="entry name" value="CheY-like_superfamily"/>
</dbReference>
<dbReference type="Gene3D" id="3.40.50.2300">
    <property type="match status" value="1"/>
</dbReference>
<dbReference type="Gene3D" id="3.30.565.10">
    <property type="entry name" value="Histidine kinase-like ATPase, C-terminal domain"/>
    <property type="match status" value="1"/>
</dbReference>
<dbReference type="GO" id="GO:0000155">
    <property type="term" value="F:phosphorelay sensor kinase activity"/>
    <property type="evidence" value="ECO:0007669"/>
    <property type="project" value="InterPro"/>
</dbReference>
<feature type="modified residue" description="4-aspartylphosphate" evidence="5">
    <location>
        <position position="310"/>
    </location>
</feature>
<dbReference type="SUPFAM" id="SSF55874">
    <property type="entry name" value="ATPase domain of HSP90 chaperone/DNA topoisomerase II/histidine kinase"/>
    <property type="match status" value="1"/>
</dbReference>
<dbReference type="InterPro" id="IPR036890">
    <property type="entry name" value="HATPase_C_sf"/>
</dbReference>
<dbReference type="PROSITE" id="PS50109">
    <property type="entry name" value="HIS_KIN"/>
    <property type="match status" value="1"/>
</dbReference>
<gene>
    <name evidence="8" type="ORF">OMM_01743</name>
</gene>
<feature type="domain" description="Histidine kinase" evidence="6">
    <location>
        <begin position="10"/>
        <end position="243"/>
    </location>
</feature>
<dbReference type="SMART" id="SM00448">
    <property type="entry name" value="REC"/>
    <property type="match status" value="1"/>
</dbReference>
<dbReference type="EMBL" id="ATBP01000150">
    <property type="protein sequence ID" value="ETR72409.1"/>
    <property type="molecule type" value="Genomic_DNA"/>
</dbReference>
<dbReference type="SMART" id="SM00387">
    <property type="entry name" value="HATPase_c"/>
    <property type="match status" value="1"/>
</dbReference>
<accession>A0A1V1PBX0</accession>
<evidence type="ECO:0000256" key="2">
    <source>
        <dbReference type="ARBA" id="ARBA00012438"/>
    </source>
</evidence>
<dbReference type="InterPro" id="IPR005467">
    <property type="entry name" value="His_kinase_dom"/>
</dbReference>
<dbReference type="PRINTS" id="PR00344">
    <property type="entry name" value="BCTRLSENSOR"/>
</dbReference>
<dbReference type="AlphaFoldDB" id="A0A1V1PBX0"/>
<reference evidence="9" key="1">
    <citation type="submission" date="2012-11" db="EMBL/GenBank/DDBJ databases">
        <authorList>
            <person name="Lucero-Rivera Y.E."/>
            <person name="Tovar-Ramirez D."/>
        </authorList>
    </citation>
    <scope>NUCLEOTIDE SEQUENCE [LARGE SCALE GENOMIC DNA]</scope>
    <source>
        <strain evidence="9">Araruama</strain>
    </source>
</reference>
<keyword evidence="8" id="KW-0808">Transferase</keyword>
<keyword evidence="8" id="KW-0418">Kinase</keyword>
<comment type="caution">
    <text evidence="8">The sequence shown here is derived from an EMBL/GenBank/DDBJ whole genome shotgun (WGS) entry which is preliminary data.</text>
</comment>
<evidence type="ECO:0000256" key="5">
    <source>
        <dbReference type="PROSITE-ProRule" id="PRU00169"/>
    </source>
</evidence>
<dbReference type="Pfam" id="PF00072">
    <property type="entry name" value="Response_reg"/>
    <property type="match status" value="1"/>
</dbReference>
<dbReference type="PROSITE" id="PS50110">
    <property type="entry name" value="RESPONSE_REGULATORY"/>
    <property type="match status" value="1"/>
</dbReference>
<evidence type="ECO:0000259" key="7">
    <source>
        <dbReference type="PROSITE" id="PS50110"/>
    </source>
</evidence>
<dbReference type="SUPFAM" id="SSF47384">
    <property type="entry name" value="Homodimeric domain of signal transducing histidine kinase"/>
    <property type="match status" value="1"/>
</dbReference>
<dbReference type="SUPFAM" id="SSF52172">
    <property type="entry name" value="CheY-like"/>
    <property type="match status" value="1"/>
</dbReference>
<keyword evidence="4" id="KW-0902">Two-component regulatory system</keyword>
<dbReference type="CDD" id="cd17546">
    <property type="entry name" value="REC_hyHK_CKI1_RcsC-like"/>
    <property type="match status" value="1"/>
</dbReference>
<dbReference type="InterPro" id="IPR004358">
    <property type="entry name" value="Sig_transdc_His_kin-like_C"/>
</dbReference>
<dbReference type="PANTHER" id="PTHR45339">
    <property type="entry name" value="HYBRID SIGNAL TRANSDUCTION HISTIDINE KINASE J"/>
    <property type="match status" value="1"/>
</dbReference>
<feature type="domain" description="Response regulatory" evidence="7">
    <location>
        <begin position="261"/>
        <end position="380"/>
    </location>
</feature>
<dbReference type="InterPro" id="IPR001789">
    <property type="entry name" value="Sig_transdc_resp-reg_receiver"/>
</dbReference>
<evidence type="ECO:0000256" key="4">
    <source>
        <dbReference type="ARBA" id="ARBA00023012"/>
    </source>
</evidence>
<dbReference type="SMART" id="SM00388">
    <property type="entry name" value="HisKA"/>
    <property type="match status" value="1"/>
</dbReference>
<keyword evidence="3 5" id="KW-0597">Phosphoprotein</keyword>
<evidence type="ECO:0000256" key="1">
    <source>
        <dbReference type="ARBA" id="ARBA00000085"/>
    </source>
</evidence>
<dbReference type="InterPro" id="IPR003594">
    <property type="entry name" value="HATPase_dom"/>
</dbReference>
<evidence type="ECO:0000313" key="8">
    <source>
        <dbReference type="EMBL" id="ETR72409.1"/>
    </source>
</evidence>
<dbReference type="FunFam" id="3.30.565.10:FF:000010">
    <property type="entry name" value="Sensor histidine kinase RcsC"/>
    <property type="match status" value="1"/>
</dbReference>
<name>A0A1V1PBX0_9BACT</name>
<evidence type="ECO:0000313" key="9">
    <source>
        <dbReference type="Proteomes" id="UP000189670"/>
    </source>
</evidence>
<dbReference type="InterPro" id="IPR003661">
    <property type="entry name" value="HisK_dim/P_dom"/>
</dbReference>
<dbReference type="Proteomes" id="UP000189670">
    <property type="component" value="Unassembled WGS sequence"/>
</dbReference>